<feature type="compositionally biased region" description="Low complexity" evidence="1">
    <location>
        <begin position="359"/>
        <end position="373"/>
    </location>
</feature>
<dbReference type="RefSeq" id="WP_067982154.1">
    <property type="nucleotide sequence ID" value="NZ_VMSD01000002.1"/>
</dbReference>
<evidence type="ECO:0000313" key="2">
    <source>
        <dbReference type="EMBL" id="KAF0848269.1"/>
    </source>
</evidence>
<feature type="region of interest" description="Disordered" evidence="1">
    <location>
        <begin position="97"/>
        <end position="124"/>
    </location>
</feature>
<feature type="region of interest" description="Disordered" evidence="1">
    <location>
        <begin position="1"/>
        <end position="29"/>
    </location>
</feature>
<dbReference type="Proteomes" id="UP000798951">
    <property type="component" value="Unassembled WGS sequence"/>
</dbReference>
<protein>
    <recommendedName>
        <fullName evidence="4">Type VII secretion system (Wss) protein ESAT-6</fullName>
    </recommendedName>
</protein>
<accession>A0ABQ6YRV6</accession>
<feature type="region of interest" description="Disordered" evidence="1">
    <location>
        <begin position="349"/>
        <end position="377"/>
    </location>
</feature>
<evidence type="ECO:0008006" key="4">
    <source>
        <dbReference type="Google" id="ProtNLM"/>
    </source>
</evidence>
<dbReference type="EMBL" id="VMSD01000002">
    <property type="protein sequence ID" value="KAF0848269.1"/>
    <property type="molecule type" value="Genomic_DNA"/>
</dbReference>
<keyword evidence="3" id="KW-1185">Reference proteome</keyword>
<name>A0ABQ6YRV6_9NOCA</name>
<sequence>MATEDSAPAEGMVADPAAATQTAEGETPQTVEEIIRELLEAHGLGSLLDMSVPDALSSLQLPQLPDLSSVAEAASAIPLSSLIEPVLELASAFGTGNTGGSGGSSSGGSGGGSTGGSSSDPTSALSGITDTLSTVVDLAKDALSAATALWEGTGADAAATKSTEVAQNTTDTAAQAEKMNQLVAAGAADVSTGLAEINAVIARFVAGITALAPVLWTPPGQAAAIALANESIAEGVAIVTKTQAALTTKAGEMTAAGQKIAVTEAPNVISGLTTALNVATPLLSMASTGVEALSGLASSATSAVSEGVDAATEAVSTGADVVSSLTDAATQLGETVSSELSEANSLTENLGASTGADDGSTTAPATDPSAASAGAGGGGGGMGMVGMGGMGGLGGMPPSSSPLSSTPLAARQSIDVAAAGQAADSARQTTAGAPGGMVPGAGAARRAGDAGTHDPERTGLVAGSHGDELVGAVSGTSMPVIGADEETFDESSGSLVV</sequence>
<proteinExistence type="predicted"/>
<organism evidence="2 3">
    <name type="scientific">Nocardia caishijiensis</name>
    <dbReference type="NCBI Taxonomy" id="184756"/>
    <lineage>
        <taxon>Bacteria</taxon>
        <taxon>Bacillati</taxon>
        <taxon>Actinomycetota</taxon>
        <taxon>Actinomycetes</taxon>
        <taxon>Mycobacteriales</taxon>
        <taxon>Nocardiaceae</taxon>
        <taxon>Nocardia</taxon>
    </lineage>
</organism>
<gene>
    <name evidence="2" type="ORF">FNL39_102417</name>
</gene>
<evidence type="ECO:0000313" key="3">
    <source>
        <dbReference type="Proteomes" id="UP000798951"/>
    </source>
</evidence>
<evidence type="ECO:0000256" key="1">
    <source>
        <dbReference type="SAM" id="MobiDB-lite"/>
    </source>
</evidence>
<feature type="compositionally biased region" description="Gly residues" evidence="1">
    <location>
        <begin position="97"/>
        <end position="115"/>
    </location>
</feature>
<feature type="compositionally biased region" description="Polar residues" evidence="1">
    <location>
        <begin position="19"/>
        <end position="29"/>
    </location>
</feature>
<reference evidence="2 3" key="1">
    <citation type="submission" date="2019-07" db="EMBL/GenBank/DDBJ databases">
        <title>Genomic Encyclopedia of Type Strains, Phase IV (KMG-IV): sequencing the most valuable type-strain genomes for metagenomic binning, comparative biology and taxonomic classification.</title>
        <authorList>
            <person name="Goeker M."/>
        </authorList>
    </citation>
    <scope>NUCLEOTIDE SEQUENCE [LARGE SCALE GENOMIC DNA]</scope>
    <source>
        <strain evidence="2 3">DSM 44831</strain>
    </source>
</reference>
<comment type="caution">
    <text evidence="2">The sequence shown here is derived from an EMBL/GenBank/DDBJ whole genome shotgun (WGS) entry which is preliminary data.</text>
</comment>